<feature type="signal peptide" evidence="4">
    <location>
        <begin position="1"/>
        <end position="20"/>
    </location>
</feature>
<protein>
    <submittedName>
        <fullName evidence="6">TonB-dependent receptor</fullName>
    </submittedName>
</protein>
<dbReference type="EMBL" id="VUOC01000003">
    <property type="protein sequence ID" value="KAA2241832.1"/>
    <property type="molecule type" value="Genomic_DNA"/>
</dbReference>
<dbReference type="NCBIfam" id="TIGR04057">
    <property type="entry name" value="SusC_RagA_signa"/>
    <property type="match status" value="1"/>
</dbReference>
<dbReference type="InterPro" id="IPR023996">
    <property type="entry name" value="TonB-dep_OMP_SusC/RagA"/>
</dbReference>
<keyword evidence="6" id="KW-0675">Receptor</keyword>
<dbReference type="PROSITE" id="PS52016">
    <property type="entry name" value="TONB_DEPENDENT_REC_3"/>
    <property type="match status" value="1"/>
</dbReference>
<proteinExistence type="inferred from homology"/>
<dbReference type="SUPFAM" id="SSF56935">
    <property type="entry name" value="Porins"/>
    <property type="match status" value="1"/>
</dbReference>
<dbReference type="InterPro" id="IPR039426">
    <property type="entry name" value="TonB-dep_rcpt-like"/>
</dbReference>
<keyword evidence="2" id="KW-0998">Cell outer membrane</keyword>
<evidence type="ECO:0000256" key="1">
    <source>
        <dbReference type="ARBA" id="ARBA00022729"/>
    </source>
</evidence>
<accession>A0A5B2VU42</accession>
<dbReference type="Pfam" id="PF13715">
    <property type="entry name" value="CarbopepD_reg_2"/>
    <property type="match status" value="1"/>
</dbReference>
<comment type="similarity">
    <text evidence="2">Belongs to the TonB-dependent receptor family.</text>
</comment>
<dbReference type="Pfam" id="PF07715">
    <property type="entry name" value="Plug"/>
    <property type="match status" value="1"/>
</dbReference>
<evidence type="ECO:0000256" key="3">
    <source>
        <dbReference type="SAM" id="MobiDB-lite"/>
    </source>
</evidence>
<dbReference type="PANTHER" id="PTHR30069">
    <property type="entry name" value="TONB-DEPENDENT OUTER MEMBRANE RECEPTOR"/>
    <property type="match status" value="1"/>
</dbReference>
<dbReference type="GO" id="GO:0015344">
    <property type="term" value="F:siderophore uptake transmembrane transporter activity"/>
    <property type="evidence" value="ECO:0007669"/>
    <property type="project" value="TreeGrafter"/>
</dbReference>
<dbReference type="SUPFAM" id="SSF49464">
    <property type="entry name" value="Carboxypeptidase regulatory domain-like"/>
    <property type="match status" value="1"/>
</dbReference>
<organism evidence="6 7">
    <name type="scientific">Chitinophaga agrisoli</name>
    <dbReference type="NCBI Taxonomy" id="2607653"/>
    <lineage>
        <taxon>Bacteria</taxon>
        <taxon>Pseudomonadati</taxon>
        <taxon>Bacteroidota</taxon>
        <taxon>Chitinophagia</taxon>
        <taxon>Chitinophagales</taxon>
        <taxon>Chitinophagaceae</taxon>
        <taxon>Chitinophaga</taxon>
    </lineage>
</organism>
<dbReference type="InterPro" id="IPR023997">
    <property type="entry name" value="TonB-dep_OMP_SusC/RagA_CS"/>
</dbReference>
<keyword evidence="2" id="KW-0472">Membrane</keyword>
<keyword evidence="2" id="KW-1134">Transmembrane beta strand</keyword>
<gene>
    <name evidence="6" type="ORF">F0L74_18385</name>
</gene>
<comment type="subcellular location">
    <subcellularLocation>
        <location evidence="2">Cell outer membrane</location>
        <topology evidence="2">Multi-pass membrane protein</topology>
    </subcellularLocation>
</comment>
<dbReference type="Gene3D" id="2.60.40.1120">
    <property type="entry name" value="Carboxypeptidase-like, regulatory domain"/>
    <property type="match status" value="1"/>
</dbReference>
<name>A0A5B2VU42_9BACT</name>
<reference evidence="6 7" key="2">
    <citation type="submission" date="2019-09" db="EMBL/GenBank/DDBJ databases">
        <authorList>
            <person name="Jin C."/>
        </authorList>
    </citation>
    <scope>NUCLEOTIDE SEQUENCE [LARGE SCALE GENOMIC DNA]</scope>
    <source>
        <strain evidence="6 7">BN140078</strain>
    </source>
</reference>
<evidence type="ECO:0000256" key="2">
    <source>
        <dbReference type="PROSITE-ProRule" id="PRU01360"/>
    </source>
</evidence>
<keyword evidence="2" id="KW-0812">Transmembrane</keyword>
<dbReference type="Gene3D" id="2.170.130.10">
    <property type="entry name" value="TonB-dependent receptor, plug domain"/>
    <property type="match status" value="1"/>
</dbReference>
<evidence type="ECO:0000313" key="6">
    <source>
        <dbReference type="EMBL" id="KAA2241832.1"/>
    </source>
</evidence>
<feature type="domain" description="TonB-dependent receptor plug" evidence="5">
    <location>
        <begin position="206"/>
        <end position="310"/>
    </location>
</feature>
<keyword evidence="7" id="KW-1185">Reference proteome</keyword>
<dbReference type="NCBIfam" id="TIGR04056">
    <property type="entry name" value="OMP_RagA_SusC"/>
    <property type="match status" value="1"/>
</dbReference>
<keyword evidence="2" id="KW-0813">Transport</keyword>
<evidence type="ECO:0000259" key="5">
    <source>
        <dbReference type="Pfam" id="PF07715"/>
    </source>
</evidence>
<keyword evidence="1 4" id="KW-0732">Signal</keyword>
<dbReference type="AlphaFoldDB" id="A0A5B2VU42"/>
<dbReference type="GO" id="GO:0009279">
    <property type="term" value="C:cell outer membrane"/>
    <property type="evidence" value="ECO:0007669"/>
    <property type="project" value="UniProtKB-SubCell"/>
</dbReference>
<feature type="chain" id="PRO_5023093847" evidence="4">
    <location>
        <begin position="21"/>
        <end position="1080"/>
    </location>
</feature>
<feature type="compositionally biased region" description="Polar residues" evidence="3">
    <location>
        <begin position="974"/>
        <end position="989"/>
    </location>
</feature>
<reference evidence="6 7" key="1">
    <citation type="submission" date="2019-09" db="EMBL/GenBank/DDBJ databases">
        <title>Chitinophaga ginsengihumi sp. nov., isolated from soil of ginseng rhizosphere.</title>
        <authorList>
            <person name="Lee J."/>
        </authorList>
    </citation>
    <scope>NUCLEOTIDE SEQUENCE [LARGE SCALE GENOMIC DNA]</scope>
    <source>
        <strain evidence="6 7">BN140078</strain>
    </source>
</reference>
<dbReference type="GO" id="GO:0044718">
    <property type="term" value="P:siderophore transmembrane transport"/>
    <property type="evidence" value="ECO:0007669"/>
    <property type="project" value="TreeGrafter"/>
</dbReference>
<dbReference type="InterPro" id="IPR037066">
    <property type="entry name" value="Plug_dom_sf"/>
</dbReference>
<dbReference type="Proteomes" id="UP000324611">
    <property type="component" value="Unassembled WGS sequence"/>
</dbReference>
<comment type="caution">
    <text evidence="6">The sequence shown here is derived from an EMBL/GenBank/DDBJ whole genome shotgun (WGS) entry which is preliminary data.</text>
</comment>
<evidence type="ECO:0000313" key="7">
    <source>
        <dbReference type="Proteomes" id="UP000324611"/>
    </source>
</evidence>
<dbReference type="RefSeq" id="WP_149839338.1">
    <property type="nucleotide sequence ID" value="NZ_VUOC01000003.1"/>
</dbReference>
<dbReference type="PANTHER" id="PTHR30069:SF29">
    <property type="entry name" value="HEMOGLOBIN AND HEMOGLOBIN-HAPTOGLOBIN-BINDING PROTEIN 1-RELATED"/>
    <property type="match status" value="1"/>
</dbReference>
<sequence>MKLVILLVVTCLLAGMGSYAQNVTFTGKNVPLTTVFAAIKSQAGHVFFFDARLLRDTKPVSLDVHDAPVAMVLKESLKDQPLDYSIENKTVTIVKKSHTALPAAPLPLEDPPPVLVQVSGTVRDSAGDPMAGVSIRVKGGTTGTITDQSGRFNINAEPGQVLVISAVGFIPQEITIGSELTYTITLLRANEKLDEVVVVGYGTQTRRQLTGAISSVRGDQIRKQPVLTPVQGLQGLAPGIQITASGQPGVQPRVTIRGLNTILTNENPLYVVDGVLTDDITNVSNADVLSVEILKDGAAAIYGSRAANGVVLITTKRGRTGKLSVSLDASAGFRKMINKVKMADSRLYAAYTNEARAYNSEPPFINPDTLQYNTDWYDAMTRKGLFQQYNVTMSGGTENVSYLFSAGYMGDEGVLKGADFSRISLRSNNEYRITPFLKFGHVLNVAISSRNNKPVTTFSEAYRQAPSVPVKNPDGSYGYISGLSVANPVATLELANELANNQRYQGNLYMEIRLLKGLTFRSAWGFDKNYGDSIEYKPVYNYNIFNHTTSELFVLDKNRFYWVWDNILTYSLQFGDHDVSLMAGHTAEKDKGKISQVRATNVPPDRNLWYINQGDPTITFVATGTAGFVLQRRSYFSRLTYSFRNKYNLNGVLRRDGSSAFPDNRQWGTFYSLAGSWMLSEEGFMKNVTGVDYLKLRVGYAHLGNDGISRLVNNELSQLLSITQTNPYAFPGGLVPGITFDQVKDATASWEATKGVDAGIEFGLLDNRLTGEVSYYNKLTNAYIRVPAPPFMDNNGILSPSADVRNKGVEAALGWSDNRNKNFTYRISANATINRNNVDKIRGGIDLAEGSLGNGEVTTYTVEGRPIGSFWVYDVEGIYQNQADIERSAHFVGTLPGDFKYRDINGDGSLDTRDRIFVGSYQPRFYYGISAGVTWRQLDFSVDCYGNSGNKVYNGKKAVRFGNDNIEVSRGARWTSTNPSNTEPRASNNIPPPSTYFVESGSFFRINNITLGYTLPESFISRAFMSSARFYITAQNPLISKKFSGFSPELPGSNALNSGIELSIYPTLATYLVGFNINFK</sequence>
<dbReference type="InterPro" id="IPR012910">
    <property type="entry name" value="Plug_dom"/>
</dbReference>
<evidence type="ECO:0000256" key="4">
    <source>
        <dbReference type="SAM" id="SignalP"/>
    </source>
</evidence>
<feature type="region of interest" description="Disordered" evidence="3">
    <location>
        <begin position="972"/>
        <end position="991"/>
    </location>
</feature>
<dbReference type="InterPro" id="IPR008969">
    <property type="entry name" value="CarboxyPept-like_regulatory"/>
</dbReference>